<accession>A0A1B7MX31</accession>
<sequence length="149" mass="17439">MLELSQVSRRSSIAQQQYQRLHAEELQLTISLLKDEGEDSQAYFQIGRDDLELRDYIPEMLRTSFICKRTREAKGYFAQRILELSWVGRRTIIAKMNYQRLRTEELQLTISIMEDEAEELQVRLNRMGFQIGSIRNDLFGAGVTAIGYK</sequence>
<protein>
    <submittedName>
        <fullName evidence="1">Uncharacterized protein</fullName>
    </submittedName>
</protein>
<dbReference type="EMBL" id="KV448369">
    <property type="protein sequence ID" value="OAX37152.1"/>
    <property type="molecule type" value="Genomic_DNA"/>
</dbReference>
<dbReference type="InParanoid" id="A0A1B7MX31"/>
<organism evidence="1 2">
    <name type="scientific">Rhizopogon vinicolor AM-OR11-026</name>
    <dbReference type="NCBI Taxonomy" id="1314800"/>
    <lineage>
        <taxon>Eukaryota</taxon>
        <taxon>Fungi</taxon>
        <taxon>Dikarya</taxon>
        <taxon>Basidiomycota</taxon>
        <taxon>Agaricomycotina</taxon>
        <taxon>Agaricomycetes</taxon>
        <taxon>Agaricomycetidae</taxon>
        <taxon>Boletales</taxon>
        <taxon>Suillineae</taxon>
        <taxon>Rhizopogonaceae</taxon>
        <taxon>Rhizopogon</taxon>
    </lineage>
</organism>
<evidence type="ECO:0000313" key="2">
    <source>
        <dbReference type="Proteomes" id="UP000092154"/>
    </source>
</evidence>
<gene>
    <name evidence="1" type="ORF">K503DRAFT_251407</name>
</gene>
<reference evidence="1 2" key="1">
    <citation type="submission" date="2016-06" db="EMBL/GenBank/DDBJ databases">
        <title>Comparative genomics of the ectomycorrhizal sister species Rhizopogon vinicolor and Rhizopogon vesiculosus (Basidiomycota: Boletales) reveals a divergence of the mating type B locus.</title>
        <authorList>
            <consortium name="DOE Joint Genome Institute"/>
            <person name="Mujic A.B."/>
            <person name="Kuo A."/>
            <person name="Tritt A."/>
            <person name="Lipzen A."/>
            <person name="Chen C."/>
            <person name="Johnson J."/>
            <person name="Sharma A."/>
            <person name="Barry K."/>
            <person name="Grigoriev I.V."/>
            <person name="Spatafora J.W."/>
        </authorList>
    </citation>
    <scope>NUCLEOTIDE SEQUENCE [LARGE SCALE GENOMIC DNA]</scope>
    <source>
        <strain evidence="1 2">AM-OR11-026</strain>
    </source>
</reference>
<dbReference type="OrthoDB" id="2691227at2759"/>
<name>A0A1B7MX31_9AGAM</name>
<keyword evidence="2" id="KW-1185">Reference proteome</keyword>
<evidence type="ECO:0000313" key="1">
    <source>
        <dbReference type="EMBL" id="OAX37152.1"/>
    </source>
</evidence>
<proteinExistence type="predicted"/>
<dbReference type="Proteomes" id="UP000092154">
    <property type="component" value="Unassembled WGS sequence"/>
</dbReference>
<dbReference type="AlphaFoldDB" id="A0A1B7MX31"/>